<dbReference type="Gene3D" id="3.30.1360.70">
    <property type="entry name" value="Arginyl tRNA synthetase N-terminal domain"/>
    <property type="match status" value="1"/>
</dbReference>
<proteinExistence type="inferred from homology"/>
<dbReference type="Proteomes" id="UP000501600">
    <property type="component" value="Chromosome"/>
</dbReference>
<comment type="subcellular location">
    <subcellularLocation>
        <location evidence="1 10">Cytoplasm</location>
    </subcellularLocation>
</comment>
<comment type="similarity">
    <text evidence="2 10 11">Belongs to the class-I aminoacyl-tRNA synthetase family.</text>
</comment>
<dbReference type="GO" id="GO:0004814">
    <property type="term" value="F:arginine-tRNA ligase activity"/>
    <property type="evidence" value="ECO:0007669"/>
    <property type="project" value="UniProtKB-UniRule"/>
</dbReference>
<dbReference type="HAMAP" id="MF_00123">
    <property type="entry name" value="Arg_tRNA_synth"/>
    <property type="match status" value="1"/>
</dbReference>
<keyword evidence="4 10" id="KW-0436">Ligase</keyword>
<evidence type="ECO:0000259" key="12">
    <source>
        <dbReference type="SMART" id="SM00836"/>
    </source>
</evidence>
<evidence type="ECO:0000259" key="13">
    <source>
        <dbReference type="SMART" id="SM01016"/>
    </source>
</evidence>
<organism evidence="14 15">
    <name type="scientific">Parasphingorhabdus halotolerans</name>
    <dbReference type="NCBI Taxonomy" id="2725558"/>
    <lineage>
        <taxon>Bacteria</taxon>
        <taxon>Pseudomonadati</taxon>
        <taxon>Pseudomonadota</taxon>
        <taxon>Alphaproteobacteria</taxon>
        <taxon>Sphingomonadales</taxon>
        <taxon>Sphingomonadaceae</taxon>
        <taxon>Parasphingorhabdus</taxon>
    </lineage>
</organism>
<dbReference type="Gene3D" id="1.10.730.10">
    <property type="entry name" value="Isoleucyl-tRNA Synthetase, Domain 1"/>
    <property type="match status" value="1"/>
</dbReference>
<dbReference type="GO" id="GO:0006420">
    <property type="term" value="P:arginyl-tRNA aminoacylation"/>
    <property type="evidence" value="ECO:0007669"/>
    <property type="project" value="UniProtKB-UniRule"/>
</dbReference>
<dbReference type="InterPro" id="IPR035684">
    <property type="entry name" value="ArgRS_core"/>
</dbReference>
<sequence length="573" mass="63178">MLYQIFQQHIDKALDTLTADGVLPAGLDRKNVTLEPPRDPSHGDLSTNAAMVLSKAAGMKPRDLAEKIVEKLAALEDVKSAEMAGPGFINLRVSDAVLVSELLEIDKLGSEYGRSKKGAGITVNIEYVSANPTGPMHMGHCRGAVVGDALADLLEAVGHNVIREYYVNDAGSQVDTLARSVHLRYREALGETIMEIPEGLYPGDYLKPVGWALAQQYGDQYQAAPEQQWLQIFRKAAVDGMMDMIRADLALLGIKHDVFSSEADLHAAGKAEAAEAELRARDLVYDGELEQPKGKVVEDWEPVELPLFRSTQFGDDQDRPIKKSDGSWTYFGGDLAYHFQKSQSANELIDIWGADHSGTVKRIKAAVSALTEGKTKFDVKLVQMVHLLRNGVPEKMSKRSGNFVTIADMVEEVGKDAVRFTMLTRKADAQMDFDFAKVTEASRDNPVFYVQYAHARIQSNIRKAADEGIAPSDRHLDKLGAEEFDLVKMAAQFPRIVESAAASREPHRVAFYLNDLAAAFHGFYNLGNDRPDKRMLMVNDHETTSARLFLARNLGQTIRNGLALMGVEAVDSM</sequence>
<keyword evidence="3 10" id="KW-0963">Cytoplasm</keyword>
<evidence type="ECO:0000256" key="5">
    <source>
        <dbReference type="ARBA" id="ARBA00022741"/>
    </source>
</evidence>
<comment type="subunit">
    <text evidence="10">Monomer.</text>
</comment>
<comment type="catalytic activity">
    <reaction evidence="9 10">
        <text>tRNA(Arg) + L-arginine + ATP = L-arginyl-tRNA(Arg) + AMP + diphosphate</text>
        <dbReference type="Rhea" id="RHEA:20301"/>
        <dbReference type="Rhea" id="RHEA-COMP:9658"/>
        <dbReference type="Rhea" id="RHEA-COMP:9673"/>
        <dbReference type="ChEBI" id="CHEBI:30616"/>
        <dbReference type="ChEBI" id="CHEBI:32682"/>
        <dbReference type="ChEBI" id="CHEBI:33019"/>
        <dbReference type="ChEBI" id="CHEBI:78442"/>
        <dbReference type="ChEBI" id="CHEBI:78513"/>
        <dbReference type="ChEBI" id="CHEBI:456215"/>
        <dbReference type="EC" id="6.1.1.19"/>
    </reaction>
</comment>
<evidence type="ECO:0000256" key="2">
    <source>
        <dbReference type="ARBA" id="ARBA00005594"/>
    </source>
</evidence>
<dbReference type="SUPFAM" id="SSF55190">
    <property type="entry name" value="Arginyl-tRNA synthetase (ArgRS), N-terminal 'additional' domain"/>
    <property type="match status" value="1"/>
</dbReference>
<dbReference type="KEGG" id="phao:HF685_06940"/>
<dbReference type="PANTHER" id="PTHR11956:SF5">
    <property type="entry name" value="ARGININE--TRNA LIGASE, CYTOPLASMIC"/>
    <property type="match status" value="1"/>
</dbReference>
<dbReference type="InterPro" id="IPR009080">
    <property type="entry name" value="tRNAsynth_Ia_anticodon-bd"/>
</dbReference>
<keyword evidence="15" id="KW-1185">Reference proteome</keyword>
<dbReference type="FunFam" id="1.10.730.10:FF:000008">
    <property type="entry name" value="Arginine--tRNA ligase"/>
    <property type="match status" value="1"/>
</dbReference>
<dbReference type="GO" id="GO:0005737">
    <property type="term" value="C:cytoplasm"/>
    <property type="evidence" value="ECO:0007669"/>
    <property type="project" value="UniProtKB-SubCell"/>
</dbReference>
<dbReference type="EC" id="6.1.1.19" evidence="10"/>
<dbReference type="CDD" id="cd00671">
    <property type="entry name" value="ArgRS_core"/>
    <property type="match status" value="1"/>
</dbReference>
<dbReference type="AlphaFoldDB" id="A0A6H2DPY1"/>
<feature type="short sequence motif" description="'HIGH' region" evidence="10">
    <location>
        <begin position="130"/>
        <end position="140"/>
    </location>
</feature>
<dbReference type="InterPro" id="IPR014729">
    <property type="entry name" value="Rossmann-like_a/b/a_fold"/>
</dbReference>
<dbReference type="GO" id="GO:0005524">
    <property type="term" value="F:ATP binding"/>
    <property type="evidence" value="ECO:0007669"/>
    <property type="project" value="UniProtKB-UniRule"/>
</dbReference>
<name>A0A6H2DPY1_9SPHN</name>
<dbReference type="Pfam" id="PF03485">
    <property type="entry name" value="Arg_tRNA_synt_N"/>
    <property type="match status" value="1"/>
</dbReference>
<evidence type="ECO:0000256" key="11">
    <source>
        <dbReference type="RuleBase" id="RU363038"/>
    </source>
</evidence>
<keyword evidence="8 10" id="KW-0030">Aminoacyl-tRNA synthetase</keyword>
<keyword evidence="7 10" id="KW-0648">Protein biosynthesis</keyword>
<protein>
    <recommendedName>
        <fullName evidence="10">Arginine--tRNA ligase</fullName>
        <ecNumber evidence="10">6.1.1.19</ecNumber>
    </recommendedName>
    <alternativeName>
        <fullName evidence="10">Arginyl-tRNA synthetase</fullName>
        <shortName evidence="10">ArgRS</shortName>
    </alternativeName>
</protein>
<dbReference type="PRINTS" id="PR01038">
    <property type="entry name" value="TRNASYNTHARG"/>
</dbReference>
<accession>A0A6H2DPY1</accession>
<dbReference type="InterPro" id="IPR001278">
    <property type="entry name" value="Arg-tRNA-ligase"/>
</dbReference>
<evidence type="ECO:0000256" key="7">
    <source>
        <dbReference type="ARBA" id="ARBA00022917"/>
    </source>
</evidence>
<keyword evidence="5 10" id="KW-0547">Nucleotide-binding</keyword>
<evidence type="ECO:0000256" key="9">
    <source>
        <dbReference type="ARBA" id="ARBA00049339"/>
    </source>
</evidence>
<evidence type="ECO:0000313" key="15">
    <source>
        <dbReference type="Proteomes" id="UP000501600"/>
    </source>
</evidence>
<evidence type="ECO:0000256" key="6">
    <source>
        <dbReference type="ARBA" id="ARBA00022840"/>
    </source>
</evidence>
<dbReference type="InterPro" id="IPR005148">
    <property type="entry name" value="Arg-tRNA-synth_N"/>
</dbReference>
<dbReference type="InterPro" id="IPR008909">
    <property type="entry name" value="DALR_anticod-bd"/>
</dbReference>
<evidence type="ECO:0000313" key="14">
    <source>
        <dbReference type="EMBL" id="QJB70722.1"/>
    </source>
</evidence>
<feature type="domain" description="DALR anticodon binding" evidence="12">
    <location>
        <begin position="450"/>
        <end position="573"/>
    </location>
</feature>
<dbReference type="InterPro" id="IPR001412">
    <property type="entry name" value="aa-tRNA-synth_I_CS"/>
</dbReference>
<dbReference type="PROSITE" id="PS00178">
    <property type="entry name" value="AA_TRNA_LIGASE_I"/>
    <property type="match status" value="1"/>
</dbReference>
<dbReference type="SUPFAM" id="SSF47323">
    <property type="entry name" value="Anticodon-binding domain of a subclass of class I aminoacyl-tRNA synthetases"/>
    <property type="match status" value="1"/>
</dbReference>
<dbReference type="SUPFAM" id="SSF52374">
    <property type="entry name" value="Nucleotidylyl transferase"/>
    <property type="match status" value="1"/>
</dbReference>
<dbReference type="Gene3D" id="3.40.50.620">
    <property type="entry name" value="HUPs"/>
    <property type="match status" value="1"/>
</dbReference>
<keyword evidence="6 10" id="KW-0067">ATP-binding</keyword>
<gene>
    <name evidence="10" type="primary">argS</name>
    <name evidence="14" type="ORF">HF685_06940</name>
</gene>
<feature type="domain" description="Arginyl tRNA synthetase N-terminal" evidence="13">
    <location>
        <begin position="4"/>
        <end position="93"/>
    </location>
</feature>
<evidence type="ECO:0000256" key="4">
    <source>
        <dbReference type="ARBA" id="ARBA00022598"/>
    </source>
</evidence>
<dbReference type="NCBIfam" id="TIGR00456">
    <property type="entry name" value="argS"/>
    <property type="match status" value="1"/>
</dbReference>
<dbReference type="Pfam" id="PF00750">
    <property type="entry name" value="tRNA-synt_1d"/>
    <property type="match status" value="1"/>
</dbReference>
<dbReference type="PANTHER" id="PTHR11956">
    <property type="entry name" value="ARGINYL-TRNA SYNTHETASE"/>
    <property type="match status" value="1"/>
</dbReference>
<evidence type="ECO:0000256" key="8">
    <source>
        <dbReference type="ARBA" id="ARBA00023146"/>
    </source>
</evidence>
<evidence type="ECO:0000256" key="3">
    <source>
        <dbReference type="ARBA" id="ARBA00022490"/>
    </source>
</evidence>
<evidence type="ECO:0000256" key="10">
    <source>
        <dbReference type="HAMAP-Rule" id="MF_00123"/>
    </source>
</evidence>
<dbReference type="SMART" id="SM01016">
    <property type="entry name" value="Arg_tRNA_synt_N"/>
    <property type="match status" value="1"/>
</dbReference>
<dbReference type="InterPro" id="IPR036695">
    <property type="entry name" value="Arg-tRNA-synth_N_sf"/>
</dbReference>
<reference evidence="14 15" key="1">
    <citation type="submission" date="2020-04" db="EMBL/GenBank/DDBJ databases">
        <title>Genome sequence for Sphingorhabdus sp. strain M1.</title>
        <authorList>
            <person name="Park S.-J."/>
        </authorList>
    </citation>
    <scope>NUCLEOTIDE SEQUENCE [LARGE SCALE GENOMIC DNA]</scope>
    <source>
        <strain evidence="14 15">JK6</strain>
    </source>
</reference>
<dbReference type="SMART" id="SM00836">
    <property type="entry name" value="DALR_1"/>
    <property type="match status" value="1"/>
</dbReference>
<evidence type="ECO:0000256" key="1">
    <source>
        <dbReference type="ARBA" id="ARBA00004496"/>
    </source>
</evidence>
<dbReference type="EMBL" id="CP051217">
    <property type="protein sequence ID" value="QJB70722.1"/>
    <property type="molecule type" value="Genomic_DNA"/>
</dbReference>
<dbReference type="Pfam" id="PF05746">
    <property type="entry name" value="DALR_1"/>
    <property type="match status" value="1"/>
</dbReference>
<dbReference type="RefSeq" id="WP_168821343.1">
    <property type="nucleotide sequence ID" value="NZ_CP051217.1"/>
</dbReference>